<accession>A0A4R0RKD6</accession>
<proteinExistence type="predicted"/>
<protein>
    <submittedName>
        <fullName evidence="1">Uncharacterized protein</fullName>
    </submittedName>
</protein>
<evidence type="ECO:0000313" key="1">
    <source>
        <dbReference type="EMBL" id="TCD68941.1"/>
    </source>
</evidence>
<keyword evidence="2" id="KW-1185">Reference proteome</keyword>
<name>A0A4R0RKD6_9APHY</name>
<dbReference type="OrthoDB" id="3353710at2759"/>
<dbReference type="EMBL" id="RWJN01000053">
    <property type="protein sequence ID" value="TCD68941.1"/>
    <property type="molecule type" value="Genomic_DNA"/>
</dbReference>
<dbReference type="Gene3D" id="3.80.10.10">
    <property type="entry name" value="Ribonuclease Inhibitor"/>
    <property type="match status" value="1"/>
</dbReference>
<dbReference type="AlphaFoldDB" id="A0A4R0RKD6"/>
<sequence length="560" mass="62031">MAANIPLQHDISRSLSNRRLCPQVLDAQLQECDQAMTSLKSKRNALALINRLPPELLALIFHCCQDILDSTTTHRERYYRSTSQTTSPCQWTVIFRICHHWRSIALDTATLWNTIQLDNISTATRETFLARSKTAPLQLDAVGFDDQRDTELLQIALPLLSRAHSIEFTLGEAAYATTSTLGLFPPSLPNLKHLSLYSRSRKRQSDGQLPIFLTQCSTPALKTLRMAYYTLPWTVVRLPDTLTELMIDSPPVGVTVLELIGAIRDLQDLQDLTLINVFPPVLAYEEHDDGSVIIPEATTRLEFNRLRTLCIEADVIPCVHFLDHLSALPPTGTTLDLTVGQEREYTTALSRLGSMLPAVDVDSMTLDNSGILFYRSASKSIPSDVTSHGPAAGSRIHLTFPPDPHDEIISAANALASNALTSINHLSFHSVRIHHSLKTLFEQLPSLKTLTFKTYPEGIGSAFEDALSPSSSRTLKLKSLTFDAVSFADCQNPDGCPDFVLHLPSLLAAGCEIKRIVIRECTGVQSVDVVELRRFVEEMEYVRDDESAGWEDGENAEGAA</sequence>
<dbReference type="SUPFAM" id="SSF52047">
    <property type="entry name" value="RNI-like"/>
    <property type="match status" value="1"/>
</dbReference>
<dbReference type="Proteomes" id="UP000292702">
    <property type="component" value="Unassembled WGS sequence"/>
</dbReference>
<reference evidence="1 2" key="1">
    <citation type="submission" date="2018-11" db="EMBL/GenBank/DDBJ databases">
        <title>Genome assembly of Steccherinum ochraceum LE-BIN_3174, the white-rot fungus of the Steccherinaceae family (The Residual Polyporoid clade, Polyporales, Basidiomycota).</title>
        <authorList>
            <person name="Fedorova T.V."/>
            <person name="Glazunova O.A."/>
            <person name="Landesman E.O."/>
            <person name="Moiseenko K.V."/>
            <person name="Psurtseva N.V."/>
            <person name="Savinova O.S."/>
            <person name="Shakhova N.V."/>
            <person name="Tyazhelova T.V."/>
            <person name="Vasina D.V."/>
        </authorList>
    </citation>
    <scope>NUCLEOTIDE SEQUENCE [LARGE SCALE GENOMIC DNA]</scope>
    <source>
        <strain evidence="1 2">LE-BIN_3174</strain>
    </source>
</reference>
<gene>
    <name evidence="1" type="ORF">EIP91_009331</name>
</gene>
<evidence type="ECO:0000313" key="2">
    <source>
        <dbReference type="Proteomes" id="UP000292702"/>
    </source>
</evidence>
<comment type="caution">
    <text evidence="1">The sequence shown here is derived from an EMBL/GenBank/DDBJ whole genome shotgun (WGS) entry which is preliminary data.</text>
</comment>
<dbReference type="InterPro" id="IPR032675">
    <property type="entry name" value="LRR_dom_sf"/>
</dbReference>
<organism evidence="1 2">
    <name type="scientific">Steccherinum ochraceum</name>
    <dbReference type="NCBI Taxonomy" id="92696"/>
    <lineage>
        <taxon>Eukaryota</taxon>
        <taxon>Fungi</taxon>
        <taxon>Dikarya</taxon>
        <taxon>Basidiomycota</taxon>
        <taxon>Agaricomycotina</taxon>
        <taxon>Agaricomycetes</taxon>
        <taxon>Polyporales</taxon>
        <taxon>Steccherinaceae</taxon>
        <taxon>Steccherinum</taxon>
    </lineage>
</organism>